<feature type="region of interest" description="Disordered" evidence="1">
    <location>
        <begin position="132"/>
        <end position="157"/>
    </location>
</feature>
<dbReference type="Proteomes" id="UP000018922">
    <property type="component" value="Chromosome I"/>
</dbReference>
<protein>
    <submittedName>
        <fullName evidence="2">Uncharacterized protein</fullName>
    </submittedName>
</protein>
<evidence type="ECO:0000313" key="2">
    <source>
        <dbReference type="EMBL" id="CDK99127.1"/>
    </source>
</evidence>
<dbReference type="AlphaFoldDB" id="V6F159"/>
<name>V6F159_MAGGM</name>
<dbReference type="HOGENOM" id="CLU_1675752_0_0_5"/>
<dbReference type="KEGG" id="mgy:MGMSRv2__1912"/>
<evidence type="ECO:0000313" key="3">
    <source>
        <dbReference type="Proteomes" id="UP000018922"/>
    </source>
</evidence>
<dbReference type="EMBL" id="HG794546">
    <property type="protein sequence ID" value="CDK99127.1"/>
    <property type="molecule type" value="Genomic_DNA"/>
</dbReference>
<gene>
    <name evidence="2" type="ordered locus">MGMSRv2__1912</name>
</gene>
<organism evidence="2 3">
    <name type="scientific">Magnetospirillum gryphiswaldense (strain DSM 6361 / JCM 21280 / NBRC 15271 / MSR-1)</name>
    <dbReference type="NCBI Taxonomy" id="431944"/>
    <lineage>
        <taxon>Bacteria</taxon>
        <taxon>Pseudomonadati</taxon>
        <taxon>Pseudomonadota</taxon>
        <taxon>Alphaproteobacteria</taxon>
        <taxon>Rhodospirillales</taxon>
        <taxon>Rhodospirillaceae</taxon>
        <taxon>Magnetospirillum</taxon>
    </lineage>
</organism>
<reference evidence="2 3" key="1">
    <citation type="journal article" date="2014" name="Genome Announc.">
        <title>Complete genome sequence of Magnetospirillum gryphiswaldense MSR-1.</title>
        <authorList>
            <person name="Wang X."/>
            <person name="Wang Q."/>
            <person name="Zhang W."/>
            <person name="Wang Y."/>
            <person name="Li L."/>
            <person name="Wen T."/>
            <person name="Zhang T."/>
            <person name="Zhang Y."/>
            <person name="Xu J."/>
            <person name="Hu J."/>
            <person name="Li S."/>
            <person name="Liu L."/>
            <person name="Liu J."/>
            <person name="Jiang W."/>
            <person name="Tian J."/>
            <person name="Li Y."/>
            <person name="Schuler D."/>
            <person name="Wang L."/>
            <person name="Li J."/>
        </authorList>
    </citation>
    <scope>NUCLEOTIDE SEQUENCE [LARGE SCALE GENOMIC DNA]</scope>
    <source>
        <strain evidence="3">DSM 6361 / JCM 21280 / NBRC 15271 / MSR-1</strain>
    </source>
</reference>
<evidence type="ECO:0000256" key="1">
    <source>
        <dbReference type="SAM" id="MobiDB-lite"/>
    </source>
</evidence>
<dbReference type="STRING" id="1430440.MGMSRv2__1912"/>
<accession>V6F159</accession>
<dbReference type="eggNOG" id="COG0262">
    <property type="taxonomic scope" value="Bacteria"/>
</dbReference>
<keyword evidence="3" id="KW-1185">Reference proteome</keyword>
<proteinExistence type="predicted"/>
<feature type="compositionally biased region" description="Polar residues" evidence="1">
    <location>
        <begin position="144"/>
        <end position="157"/>
    </location>
</feature>
<sequence length="157" mass="16602">MIRQPFFRSVNLKDDLSVPERLGHYQPTRKSAPLIRAVFQAGATMAIAAYGSGKSLAAGVGGLLVANSAEAKMALGPVVKRIAEVDRDLYLLAHERLSSEATGQVAMLSGHVRDVPAALAKGSSGITSRLTCGRAQSPWRQAPFSPSRTRMPNSGSS</sequence>